<protein>
    <submittedName>
        <fullName evidence="1">Uncharacterized protein</fullName>
    </submittedName>
</protein>
<dbReference type="AlphaFoldDB" id="A0A5K7YVX6"/>
<dbReference type="Proteomes" id="UP000427906">
    <property type="component" value="Chromosome"/>
</dbReference>
<name>A0A5K7YVX6_9BACT</name>
<sequence length="74" mass="8630">MEKPEQIEHTSPDGEYFVGRRAHCGIWRKCKVKLNKAKSLEERRRASNECRNSLNQLRVDDSRIANFSKALKKA</sequence>
<gene>
    <name evidence="1" type="ORF">DSCA_61290</name>
</gene>
<dbReference type="KEGG" id="dalk:DSCA_61290"/>
<proteinExistence type="predicted"/>
<organism evidence="1 2">
    <name type="scientific">Desulfosarcina alkanivorans</name>
    <dbReference type="NCBI Taxonomy" id="571177"/>
    <lineage>
        <taxon>Bacteria</taxon>
        <taxon>Pseudomonadati</taxon>
        <taxon>Thermodesulfobacteriota</taxon>
        <taxon>Desulfobacteria</taxon>
        <taxon>Desulfobacterales</taxon>
        <taxon>Desulfosarcinaceae</taxon>
        <taxon>Desulfosarcina</taxon>
    </lineage>
</organism>
<reference evidence="1 2" key="1">
    <citation type="submission" date="2019-11" db="EMBL/GenBank/DDBJ databases">
        <title>Comparative genomics of hydrocarbon-degrading Desulfosarcina strains.</title>
        <authorList>
            <person name="Watanabe M."/>
            <person name="Kojima H."/>
            <person name="Fukui M."/>
        </authorList>
    </citation>
    <scope>NUCLEOTIDE SEQUENCE [LARGE SCALE GENOMIC DNA]</scope>
    <source>
        <strain evidence="1 2">PL12</strain>
    </source>
</reference>
<accession>A0A5K7YVX6</accession>
<dbReference type="EMBL" id="AP021874">
    <property type="protein sequence ID" value="BBO72199.1"/>
    <property type="molecule type" value="Genomic_DNA"/>
</dbReference>
<evidence type="ECO:0000313" key="2">
    <source>
        <dbReference type="Proteomes" id="UP000427906"/>
    </source>
</evidence>
<evidence type="ECO:0000313" key="1">
    <source>
        <dbReference type="EMBL" id="BBO72199.1"/>
    </source>
</evidence>
<keyword evidence="2" id="KW-1185">Reference proteome</keyword>